<accession>A0A2N9YCT7</accession>
<protein>
    <submittedName>
        <fullName evidence="3">Uncharacterized protein</fullName>
    </submittedName>
</protein>
<dbReference type="RefSeq" id="WP_062147276.1">
    <property type="nucleotide sequence ID" value="NZ_CP012373.2"/>
</dbReference>
<evidence type="ECO:0000256" key="1">
    <source>
        <dbReference type="SAM" id="Phobius"/>
    </source>
</evidence>
<organism evidence="3 4">
    <name type="scientific">Beggiatoa leptomitoformis</name>
    <dbReference type="NCBI Taxonomy" id="288004"/>
    <lineage>
        <taxon>Bacteria</taxon>
        <taxon>Pseudomonadati</taxon>
        <taxon>Pseudomonadota</taxon>
        <taxon>Gammaproteobacteria</taxon>
        <taxon>Thiotrichales</taxon>
        <taxon>Thiotrichaceae</taxon>
        <taxon>Beggiatoa</taxon>
    </lineage>
</organism>
<name>A0A2N9YCT7_9GAMM</name>
<evidence type="ECO:0000313" key="3">
    <source>
        <dbReference type="EMBL" id="AUI68273.1"/>
    </source>
</evidence>
<dbReference type="EMBL" id="CP018889">
    <property type="protein sequence ID" value="AUI68273.1"/>
    <property type="molecule type" value="Genomic_DNA"/>
</dbReference>
<reference evidence="4" key="1">
    <citation type="submission" date="2016-12" db="EMBL/GenBank/DDBJ databases">
        <title>Complete Genome Sequence of Beggiatoa leptomitiformis D-401.</title>
        <authorList>
            <person name="Fomenkov A."/>
            <person name="Vincze T."/>
            <person name="Grabovich M."/>
            <person name="Anton B.P."/>
            <person name="Dubinina G."/>
            <person name="Orlova M."/>
            <person name="Belousova E."/>
            <person name="Roberts R.J."/>
        </authorList>
    </citation>
    <scope>NUCLEOTIDE SEQUENCE [LARGE SCALE GENOMIC DNA]</scope>
    <source>
        <strain evidence="4">D-401</strain>
    </source>
</reference>
<proteinExistence type="predicted"/>
<dbReference type="Proteomes" id="UP000234271">
    <property type="component" value="Chromosome"/>
</dbReference>
<sequence length="122" mass="13426">MKAFLFLLLFFSLPLEACTAVRGNLTDTQVTTGLYAICASRFEGFDPSYCQLYATKHYDMQGCISALSAPYGFVAYASVFGELVEPVLSDIQLLNNINQVLQVGLMVFSLFGGFATGLLLRW</sequence>
<keyword evidence="1" id="KW-0812">Transmembrane</keyword>
<evidence type="ECO:0000313" key="4">
    <source>
        <dbReference type="Proteomes" id="UP000234271"/>
    </source>
</evidence>
<keyword evidence="1" id="KW-1133">Transmembrane helix</keyword>
<keyword evidence="2" id="KW-0732">Signal</keyword>
<feature type="transmembrane region" description="Helical" evidence="1">
    <location>
        <begin position="100"/>
        <end position="120"/>
    </location>
</feature>
<dbReference type="AlphaFoldDB" id="A0A2N9YCT7"/>
<gene>
    <name evidence="3" type="ORF">BLE401_05880</name>
</gene>
<dbReference type="KEGG" id="blep:AL038_00195"/>
<dbReference type="STRING" id="288004.AL038_00195"/>
<feature type="chain" id="PRO_5014841595" evidence="2">
    <location>
        <begin position="18"/>
        <end position="122"/>
    </location>
</feature>
<feature type="signal peptide" evidence="2">
    <location>
        <begin position="1"/>
        <end position="17"/>
    </location>
</feature>
<dbReference type="OrthoDB" id="5629530at2"/>
<keyword evidence="4" id="KW-1185">Reference proteome</keyword>
<evidence type="ECO:0000256" key="2">
    <source>
        <dbReference type="SAM" id="SignalP"/>
    </source>
</evidence>
<keyword evidence="1" id="KW-0472">Membrane</keyword>